<dbReference type="PANTHER" id="PTHR13620">
    <property type="entry name" value="3-5 EXONUCLEASE"/>
    <property type="match status" value="1"/>
</dbReference>
<sequence length="442" mass="47692">MSTRKTAHQVWHVSRGIVFAGGTSVVYPRLPAVRHHSAPAAVASEGSSIPLPPVLSMADVPAEPPAGQGPETMLGHVVATSTTTRTTTTITSTAVVGEGPIGQGQGAVIGIVEKPKSKDTTPDAVPFTPLDYKMPDKAFQAARQAPEGTPESFWNYSLYRGPGKDGALVTKVKVHYCTSVHTTERVINEHFMNEKIVGLDLEWMANAQKSYGPRKNVSLIQLASTSRIGLFHIAAFPEKGALVAPALKKLLEDPAITKVGVWIKGDCTRLSEYLKIETRGQFELSHLYRLVKFSASGEYDLINKRLVALGTQVKECLGLPLFKGDDVRTSDWTKRLSLDQIIYSSSDAYAAVQLYAVLNHQRQKLDPVPDIPHHAELNIPIPVVKPVPEVTEQDADLAAADPDPASQTAPVAEARLDVKPSVEPAIPPLNILNPVQQAPTTG</sequence>
<dbReference type="GO" id="GO:0006139">
    <property type="term" value="P:nucleobase-containing compound metabolic process"/>
    <property type="evidence" value="ECO:0007669"/>
    <property type="project" value="InterPro"/>
</dbReference>
<accession>A0AAN6PPD3</accession>
<evidence type="ECO:0000256" key="3">
    <source>
        <dbReference type="SAM" id="MobiDB-lite"/>
    </source>
</evidence>
<dbReference type="GO" id="GO:0005634">
    <property type="term" value="C:nucleus"/>
    <property type="evidence" value="ECO:0007669"/>
    <property type="project" value="TreeGrafter"/>
</dbReference>
<dbReference type="Pfam" id="PF01612">
    <property type="entry name" value="DNA_pol_A_exo1"/>
    <property type="match status" value="1"/>
</dbReference>
<dbReference type="AlphaFoldDB" id="A0AAN6PPD3"/>
<feature type="region of interest" description="Disordered" evidence="3">
    <location>
        <begin position="423"/>
        <end position="442"/>
    </location>
</feature>
<evidence type="ECO:0000313" key="6">
    <source>
        <dbReference type="Proteomes" id="UP001303115"/>
    </source>
</evidence>
<dbReference type="InterPro" id="IPR012337">
    <property type="entry name" value="RNaseH-like_sf"/>
</dbReference>
<dbReference type="Proteomes" id="UP001303115">
    <property type="component" value="Unassembled WGS sequence"/>
</dbReference>
<dbReference type="SMART" id="SM00474">
    <property type="entry name" value="35EXOc"/>
    <property type="match status" value="1"/>
</dbReference>
<dbReference type="EMBL" id="MU854316">
    <property type="protein sequence ID" value="KAK4044763.1"/>
    <property type="molecule type" value="Genomic_DNA"/>
</dbReference>
<comment type="caution">
    <text evidence="5">The sequence shown here is derived from an EMBL/GenBank/DDBJ whole genome shotgun (WGS) entry which is preliminary data.</text>
</comment>
<evidence type="ECO:0000256" key="2">
    <source>
        <dbReference type="ARBA" id="ARBA00022801"/>
    </source>
</evidence>
<name>A0AAN6PPD3_9PEZI</name>
<evidence type="ECO:0000256" key="1">
    <source>
        <dbReference type="ARBA" id="ARBA00022722"/>
    </source>
</evidence>
<dbReference type="InterPro" id="IPR002562">
    <property type="entry name" value="3'-5'_exonuclease_dom"/>
</dbReference>
<dbReference type="FunFam" id="3.30.420.10:FF:000100">
    <property type="entry name" value="3'-5' exonuclease/helicase (Wrn), putative"/>
    <property type="match status" value="1"/>
</dbReference>
<gene>
    <name evidence="5" type="ORF">C8A01DRAFT_11809</name>
</gene>
<dbReference type="SUPFAM" id="SSF53098">
    <property type="entry name" value="Ribonuclease H-like"/>
    <property type="match status" value="1"/>
</dbReference>
<keyword evidence="1" id="KW-0540">Nuclease</keyword>
<dbReference type="CDD" id="cd06141">
    <property type="entry name" value="WRN_exo"/>
    <property type="match status" value="1"/>
</dbReference>
<feature type="domain" description="3'-5' exonuclease" evidence="4">
    <location>
        <begin position="174"/>
        <end position="363"/>
    </location>
</feature>
<dbReference type="GO" id="GO:0008408">
    <property type="term" value="F:3'-5' exonuclease activity"/>
    <property type="evidence" value="ECO:0007669"/>
    <property type="project" value="InterPro"/>
</dbReference>
<dbReference type="InterPro" id="IPR036397">
    <property type="entry name" value="RNaseH_sf"/>
</dbReference>
<feature type="compositionally biased region" description="Polar residues" evidence="3">
    <location>
        <begin position="433"/>
        <end position="442"/>
    </location>
</feature>
<dbReference type="PANTHER" id="PTHR13620:SF104">
    <property type="entry name" value="EXONUCLEASE 3'-5' DOMAIN-CONTAINING PROTEIN 2"/>
    <property type="match status" value="1"/>
</dbReference>
<dbReference type="InterPro" id="IPR051132">
    <property type="entry name" value="3-5_Exonuclease_domain"/>
</dbReference>
<evidence type="ECO:0000259" key="4">
    <source>
        <dbReference type="SMART" id="SM00474"/>
    </source>
</evidence>
<organism evidence="5 6">
    <name type="scientific">Parachaetomium inaequale</name>
    <dbReference type="NCBI Taxonomy" id="2588326"/>
    <lineage>
        <taxon>Eukaryota</taxon>
        <taxon>Fungi</taxon>
        <taxon>Dikarya</taxon>
        <taxon>Ascomycota</taxon>
        <taxon>Pezizomycotina</taxon>
        <taxon>Sordariomycetes</taxon>
        <taxon>Sordariomycetidae</taxon>
        <taxon>Sordariales</taxon>
        <taxon>Chaetomiaceae</taxon>
        <taxon>Parachaetomium</taxon>
    </lineage>
</organism>
<keyword evidence="2" id="KW-0378">Hydrolase</keyword>
<reference evidence="6" key="1">
    <citation type="journal article" date="2023" name="Mol. Phylogenet. Evol.">
        <title>Genome-scale phylogeny and comparative genomics of the fungal order Sordariales.</title>
        <authorList>
            <person name="Hensen N."/>
            <person name="Bonometti L."/>
            <person name="Westerberg I."/>
            <person name="Brannstrom I.O."/>
            <person name="Guillou S."/>
            <person name="Cros-Aarteil S."/>
            <person name="Calhoun S."/>
            <person name="Haridas S."/>
            <person name="Kuo A."/>
            <person name="Mondo S."/>
            <person name="Pangilinan J."/>
            <person name="Riley R."/>
            <person name="LaButti K."/>
            <person name="Andreopoulos B."/>
            <person name="Lipzen A."/>
            <person name="Chen C."/>
            <person name="Yan M."/>
            <person name="Daum C."/>
            <person name="Ng V."/>
            <person name="Clum A."/>
            <person name="Steindorff A."/>
            <person name="Ohm R.A."/>
            <person name="Martin F."/>
            <person name="Silar P."/>
            <person name="Natvig D.O."/>
            <person name="Lalanne C."/>
            <person name="Gautier V."/>
            <person name="Ament-Velasquez S.L."/>
            <person name="Kruys A."/>
            <person name="Hutchinson M.I."/>
            <person name="Powell A.J."/>
            <person name="Barry K."/>
            <person name="Miller A.N."/>
            <person name="Grigoriev I.V."/>
            <person name="Debuchy R."/>
            <person name="Gladieux P."/>
            <person name="Hiltunen Thoren M."/>
            <person name="Johannesson H."/>
        </authorList>
    </citation>
    <scope>NUCLEOTIDE SEQUENCE [LARGE SCALE GENOMIC DNA]</scope>
    <source>
        <strain evidence="6">CBS 284.82</strain>
    </source>
</reference>
<dbReference type="GO" id="GO:0003676">
    <property type="term" value="F:nucleic acid binding"/>
    <property type="evidence" value="ECO:0007669"/>
    <property type="project" value="InterPro"/>
</dbReference>
<keyword evidence="6" id="KW-1185">Reference proteome</keyword>
<proteinExistence type="predicted"/>
<dbReference type="Gene3D" id="3.30.420.10">
    <property type="entry name" value="Ribonuclease H-like superfamily/Ribonuclease H"/>
    <property type="match status" value="1"/>
</dbReference>
<protein>
    <submittedName>
        <fullName evidence="5">Ribonuclease H-like domain-containing protein</fullName>
    </submittedName>
</protein>
<evidence type="ECO:0000313" key="5">
    <source>
        <dbReference type="EMBL" id="KAK4044763.1"/>
    </source>
</evidence>
<dbReference type="GO" id="GO:0005737">
    <property type="term" value="C:cytoplasm"/>
    <property type="evidence" value="ECO:0007669"/>
    <property type="project" value="TreeGrafter"/>
</dbReference>